<reference evidence="3" key="2">
    <citation type="submission" date="2021-04" db="EMBL/GenBank/DDBJ databases">
        <authorList>
            <person name="Gilroy R."/>
        </authorList>
    </citation>
    <scope>NUCLEOTIDE SEQUENCE</scope>
    <source>
        <strain evidence="3">2239</strain>
    </source>
</reference>
<dbReference type="InterPro" id="IPR036291">
    <property type="entry name" value="NAD(P)-bd_dom_sf"/>
</dbReference>
<comment type="caution">
    <text evidence="3">The sequence shown here is derived from an EMBL/GenBank/DDBJ whole genome shotgun (WGS) entry which is preliminary data.</text>
</comment>
<dbReference type="SUPFAM" id="SSF55347">
    <property type="entry name" value="Glyceraldehyde-3-phosphate dehydrogenase-like, C-terminal domain"/>
    <property type="match status" value="1"/>
</dbReference>
<name>A0A9D1V4S2_9FIRM</name>
<feature type="domain" description="GFO/IDH/MocA-like oxidoreductase" evidence="2">
    <location>
        <begin position="139"/>
        <end position="248"/>
    </location>
</feature>
<evidence type="ECO:0000313" key="4">
    <source>
        <dbReference type="Proteomes" id="UP000824193"/>
    </source>
</evidence>
<dbReference type="PANTHER" id="PTHR43054:SF1">
    <property type="entry name" value="SCYLLO-INOSITOL 2-DEHYDROGENASE (NADP(+)) IOLU"/>
    <property type="match status" value="1"/>
</dbReference>
<dbReference type="Gene3D" id="3.30.360.10">
    <property type="entry name" value="Dihydrodipicolinate Reductase, domain 2"/>
    <property type="match status" value="1"/>
</dbReference>
<dbReference type="Proteomes" id="UP000824193">
    <property type="component" value="Unassembled WGS sequence"/>
</dbReference>
<dbReference type="InterPro" id="IPR000683">
    <property type="entry name" value="Gfo/Idh/MocA-like_OxRdtase_N"/>
</dbReference>
<dbReference type="PANTHER" id="PTHR43054">
    <property type="match status" value="1"/>
</dbReference>
<dbReference type="SUPFAM" id="SSF51735">
    <property type="entry name" value="NAD(P)-binding Rossmann-fold domains"/>
    <property type="match status" value="1"/>
</dbReference>
<evidence type="ECO:0000313" key="3">
    <source>
        <dbReference type="EMBL" id="HIX06073.1"/>
    </source>
</evidence>
<dbReference type="EMBL" id="DXFW01000024">
    <property type="protein sequence ID" value="HIX06073.1"/>
    <property type="molecule type" value="Genomic_DNA"/>
</dbReference>
<dbReference type="AlphaFoldDB" id="A0A9D1V4S2"/>
<evidence type="ECO:0000259" key="1">
    <source>
        <dbReference type="Pfam" id="PF01408"/>
    </source>
</evidence>
<dbReference type="InterPro" id="IPR055170">
    <property type="entry name" value="GFO_IDH_MocA-like_dom"/>
</dbReference>
<reference evidence="3" key="1">
    <citation type="journal article" date="2021" name="PeerJ">
        <title>Extensive microbial diversity within the chicken gut microbiome revealed by metagenomics and culture.</title>
        <authorList>
            <person name="Gilroy R."/>
            <person name="Ravi A."/>
            <person name="Getino M."/>
            <person name="Pursley I."/>
            <person name="Horton D.L."/>
            <person name="Alikhan N.F."/>
            <person name="Baker D."/>
            <person name="Gharbi K."/>
            <person name="Hall N."/>
            <person name="Watson M."/>
            <person name="Adriaenssens E.M."/>
            <person name="Foster-Nyarko E."/>
            <person name="Jarju S."/>
            <person name="Secka A."/>
            <person name="Antonio M."/>
            <person name="Oren A."/>
            <person name="Chaudhuri R.R."/>
            <person name="La Ragione R."/>
            <person name="Hildebrand F."/>
            <person name="Pallen M.J."/>
        </authorList>
    </citation>
    <scope>NUCLEOTIDE SEQUENCE</scope>
    <source>
        <strain evidence="3">2239</strain>
    </source>
</reference>
<protein>
    <submittedName>
        <fullName evidence="3">Gfo/Idh/MocA family oxidoreductase</fullName>
    </submittedName>
</protein>
<accession>A0A9D1V4S2</accession>
<feature type="domain" description="Gfo/Idh/MocA-like oxidoreductase N-terminal" evidence="1">
    <location>
        <begin position="3"/>
        <end position="119"/>
    </location>
</feature>
<gene>
    <name evidence="3" type="ORF">H9865_08245</name>
</gene>
<dbReference type="Pfam" id="PF01408">
    <property type="entry name" value="GFO_IDH_MocA"/>
    <property type="match status" value="1"/>
</dbReference>
<proteinExistence type="predicted"/>
<dbReference type="GO" id="GO:0000166">
    <property type="term" value="F:nucleotide binding"/>
    <property type="evidence" value="ECO:0007669"/>
    <property type="project" value="InterPro"/>
</dbReference>
<dbReference type="Pfam" id="PF22725">
    <property type="entry name" value="GFO_IDH_MocA_C3"/>
    <property type="match status" value="1"/>
</dbReference>
<organism evidence="3 4">
    <name type="scientific">Candidatus Allofournierella pullicola</name>
    <dbReference type="NCBI Taxonomy" id="2838596"/>
    <lineage>
        <taxon>Bacteria</taxon>
        <taxon>Bacillati</taxon>
        <taxon>Bacillota</taxon>
        <taxon>Clostridia</taxon>
        <taxon>Eubacteriales</taxon>
        <taxon>Oscillospiraceae</taxon>
        <taxon>Allofournierella</taxon>
    </lineage>
</organism>
<sequence length="336" mass="37034">MKVRFGIIGSNFIVDWFREAAALCSDCEITAVYSRTEERAQKLAREWGVPHAHHTLESLAADDTVDAVYIASPNVCHAEQAIRMLKAGKHVLCEKPMAISAEQLAQMEAAAESSGVVLLEAMRSAHGPVVPALRSAMEQIGPIRTASFSYCQYSSRYDKWKKGIVENAFDPAMGGGALTDLGVYCVNMLVMLLGQPGSVRAHASFLPGSIDAMGDIVARYPGFSAALTYSKIHDSSCPCEVAGENGVIQFGPVGAPRWARWKKRGEEWKTIELAICEQDMYYEIEDFIAMVRGELDPSLWRQWSGMAAKLLDEVRSQAGIDYRPHAPRPEETRDFV</sequence>
<evidence type="ECO:0000259" key="2">
    <source>
        <dbReference type="Pfam" id="PF22725"/>
    </source>
</evidence>
<dbReference type="Gene3D" id="3.40.50.720">
    <property type="entry name" value="NAD(P)-binding Rossmann-like Domain"/>
    <property type="match status" value="1"/>
</dbReference>